<evidence type="ECO:0000313" key="2">
    <source>
        <dbReference type="Proteomes" id="UP000324965"/>
    </source>
</evidence>
<name>A0A5B0A706_9ACTN</name>
<dbReference type="EMBL" id="VDFC01000063">
    <property type="protein sequence ID" value="KAA0924896.1"/>
    <property type="molecule type" value="Genomic_DNA"/>
</dbReference>
<proteinExistence type="predicted"/>
<protein>
    <submittedName>
        <fullName evidence="1">Uncharacterized protein</fullName>
    </submittedName>
</protein>
<feature type="non-terminal residue" evidence="1">
    <location>
        <position position="89"/>
    </location>
</feature>
<organism evidence="1 2">
    <name type="scientific">Streptomyces apricus</name>
    <dbReference type="NCBI Taxonomy" id="1828112"/>
    <lineage>
        <taxon>Bacteria</taxon>
        <taxon>Bacillati</taxon>
        <taxon>Actinomycetota</taxon>
        <taxon>Actinomycetes</taxon>
        <taxon>Kitasatosporales</taxon>
        <taxon>Streptomycetaceae</taxon>
        <taxon>Streptomyces</taxon>
    </lineage>
</organism>
<keyword evidence="2" id="KW-1185">Reference proteome</keyword>
<accession>A0A5B0A706</accession>
<dbReference type="Proteomes" id="UP000324965">
    <property type="component" value="Unassembled WGS sequence"/>
</dbReference>
<dbReference type="AlphaFoldDB" id="A0A5B0A706"/>
<evidence type="ECO:0000313" key="1">
    <source>
        <dbReference type="EMBL" id="KAA0924896.1"/>
    </source>
</evidence>
<comment type="caution">
    <text evidence="1">The sequence shown here is derived from an EMBL/GenBank/DDBJ whole genome shotgun (WGS) entry which is preliminary data.</text>
</comment>
<reference evidence="1 2" key="1">
    <citation type="submission" date="2019-05" db="EMBL/GenBank/DDBJ databases">
        <authorList>
            <person name="Hariharan J."/>
            <person name="Choudoir M.J."/>
            <person name="Diebold P."/>
            <person name="Panke-Buisse K."/>
            <person name="Buckley D.H."/>
        </authorList>
    </citation>
    <scope>NUCLEOTIDE SEQUENCE [LARGE SCALE GENOMIC DNA]</scope>
    <source>
        <strain evidence="1 2">SUN51</strain>
    </source>
</reference>
<sequence>MRRLGRRGLRSRSRLGLGSLPLGVLAALVLLRGLVGGTRLERLPRGGRGRRLLEGRTGLGLSRLLRRGLGLPALGRRVTRLAGLLVLLG</sequence>
<dbReference type="RefSeq" id="WP_223146425.1">
    <property type="nucleotide sequence ID" value="NZ_VDFC01000063.1"/>
</dbReference>
<gene>
    <name evidence="1" type="ORF">FGF04_32910</name>
</gene>